<proteinExistence type="predicted"/>
<evidence type="ECO:0008006" key="3">
    <source>
        <dbReference type="Google" id="ProtNLM"/>
    </source>
</evidence>
<evidence type="ECO:0000313" key="2">
    <source>
        <dbReference type="Proteomes" id="UP001236663"/>
    </source>
</evidence>
<comment type="caution">
    <text evidence="1">The sequence shown here is derived from an EMBL/GenBank/DDBJ whole genome shotgun (WGS) entry which is preliminary data.</text>
</comment>
<dbReference type="RefSeq" id="WP_163382954.1">
    <property type="nucleotide sequence ID" value="NZ_JAUFQS010000047.1"/>
</dbReference>
<dbReference type="EMBL" id="JAUFQS010000047">
    <property type="protein sequence ID" value="MDN3690569.1"/>
    <property type="molecule type" value="Genomic_DNA"/>
</dbReference>
<name>A0ABT8CF50_9BACT</name>
<keyword evidence="2" id="KW-1185">Reference proteome</keyword>
<sequence>MNLSDFKNSIQMDTPPSGLSVYLQSLWLDKKGDWDRAHGLIDSLGGEDAASLHAYLHRKEGDLSNAGYWYRRAGKNPASNSLEEEWEQLVTYFLKK</sequence>
<gene>
    <name evidence="1" type="ORF">QWZ15_22305</name>
</gene>
<dbReference type="Proteomes" id="UP001236663">
    <property type="component" value="Unassembled WGS sequence"/>
</dbReference>
<protein>
    <recommendedName>
        <fullName evidence="3">Sel1 repeat family protein</fullName>
    </recommendedName>
</protein>
<evidence type="ECO:0000313" key="1">
    <source>
        <dbReference type="EMBL" id="MDN3690569.1"/>
    </source>
</evidence>
<reference evidence="2" key="1">
    <citation type="journal article" date="2019" name="Int. J. Syst. Evol. Microbiol.">
        <title>The Global Catalogue of Microorganisms (GCM) 10K type strain sequencing project: providing services to taxonomists for standard genome sequencing and annotation.</title>
        <authorList>
            <consortium name="The Broad Institute Genomics Platform"/>
            <consortium name="The Broad Institute Genome Sequencing Center for Infectious Disease"/>
            <person name="Wu L."/>
            <person name="Ma J."/>
        </authorList>
    </citation>
    <scope>NUCLEOTIDE SEQUENCE [LARGE SCALE GENOMIC DNA]</scope>
    <source>
        <strain evidence="2">CECT 7706</strain>
    </source>
</reference>
<accession>A0ABT8CF50</accession>
<organism evidence="1 2">
    <name type="scientific">Cyclobacterium jeungdonense</name>
    <dbReference type="NCBI Taxonomy" id="708087"/>
    <lineage>
        <taxon>Bacteria</taxon>
        <taxon>Pseudomonadati</taxon>
        <taxon>Bacteroidota</taxon>
        <taxon>Cytophagia</taxon>
        <taxon>Cytophagales</taxon>
        <taxon>Cyclobacteriaceae</taxon>
        <taxon>Cyclobacterium</taxon>
    </lineage>
</organism>